<dbReference type="PROSITE" id="PS01081">
    <property type="entry name" value="HTH_TETR_1"/>
    <property type="match status" value="1"/>
</dbReference>
<dbReference type="InterPro" id="IPR009057">
    <property type="entry name" value="Homeodomain-like_sf"/>
</dbReference>
<dbReference type="PRINTS" id="PR00455">
    <property type="entry name" value="HTHTETR"/>
</dbReference>
<evidence type="ECO:0000259" key="3">
    <source>
        <dbReference type="PROSITE" id="PS50977"/>
    </source>
</evidence>
<feature type="DNA-binding region" description="H-T-H motif" evidence="2">
    <location>
        <begin position="25"/>
        <end position="44"/>
    </location>
</feature>
<dbReference type="Proteomes" id="UP000318102">
    <property type="component" value="Unassembled WGS sequence"/>
</dbReference>
<feature type="domain" description="HTH tetR-type" evidence="3">
    <location>
        <begin position="2"/>
        <end position="62"/>
    </location>
</feature>
<dbReference type="EMBL" id="VNJK01000002">
    <property type="protein sequence ID" value="TVX89625.1"/>
    <property type="molecule type" value="Genomic_DNA"/>
</dbReference>
<name>A0A559IPS0_9BACL</name>
<evidence type="ECO:0000256" key="2">
    <source>
        <dbReference type="PROSITE-ProRule" id="PRU00335"/>
    </source>
</evidence>
<reference evidence="4 5" key="1">
    <citation type="submission" date="2019-07" db="EMBL/GenBank/DDBJ databases">
        <authorList>
            <person name="Kim J."/>
        </authorList>
    </citation>
    <scope>NUCLEOTIDE SEQUENCE [LARGE SCALE GENOMIC DNA]</scope>
    <source>
        <strain evidence="4 5">N4</strain>
    </source>
</reference>
<proteinExistence type="predicted"/>
<keyword evidence="5" id="KW-1185">Reference proteome</keyword>
<dbReference type="AlphaFoldDB" id="A0A559IPS0"/>
<evidence type="ECO:0000256" key="1">
    <source>
        <dbReference type="ARBA" id="ARBA00023125"/>
    </source>
</evidence>
<protein>
    <submittedName>
        <fullName evidence="4">TetR/AcrR family transcriptional regulator</fullName>
    </submittedName>
</protein>
<dbReference type="SUPFAM" id="SSF46689">
    <property type="entry name" value="Homeodomain-like"/>
    <property type="match status" value="1"/>
</dbReference>
<dbReference type="GO" id="GO:0003677">
    <property type="term" value="F:DNA binding"/>
    <property type="evidence" value="ECO:0007669"/>
    <property type="project" value="UniProtKB-UniRule"/>
</dbReference>
<comment type="caution">
    <text evidence="4">The sequence shown here is derived from an EMBL/GenBank/DDBJ whole genome shotgun (WGS) entry which is preliminary data.</text>
</comment>
<dbReference type="OrthoDB" id="9812993at2"/>
<accession>A0A559IPS0</accession>
<keyword evidence="1 2" id="KW-0238">DNA-binding</keyword>
<dbReference type="Pfam" id="PF00440">
    <property type="entry name" value="TetR_N"/>
    <property type="match status" value="1"/>
</dbReference>
<dbReference type="Gene3D" id="1.10.357.10">
    <property type="entry name" value="Tetracycline Repressor, domain 2"/>
    <property type="match status" value="1"/>
</dbReference>
<dbReference type="InterPro" id="IPR023772">
    <property type="entry name" value="DNA-bd_HTH_TetR-type_CS"/>
</dbReference>
<dbReference type="PROSITE" id="PS50977">
    <property type="entry name" value="HTH_TETR_2"/>
    <property type="match status" value="1"/>
</dbReference>
<dbReference type="PANTHER" id="PTHR43479">
    <property type="entry name" value="ACREF/ENVCD OPERON REPRESSOR-RELATED"/>
    <property type="match status" value="1"/>
</dbReference>
<organism evidence="4 5">
    <name type="scientific">Paenibacillus agilis</name>
    <dbReference type="NCBI Taxonomy" id="3020863"/>
    <lineage>
        <taxon>Bacteria</taxon>
        <taxon>Bacillati</taxon>
        <taxon>Bacillota</taxon>
        <taxon>Bacilli</taxon>
        <taxon>Bacillales</taxon>
        <taxon>Paenibacillaceae</taxon>
        <taxon>Paenibacillus</taxon>
    </lineage>
</organism>
<dbReference type="InterPro" id="IPR050624">
    <property type="entry name" value="HTH-type_Tx_Regulator"/>
</dbReference>
<sequence>MKEKEKWLIEAGMKLFARKGVLATSIQEIATESGISKGAFYLYFDSKEDLLLAIFRYYYDLINTKVNEVGQHITDPKERFVRQLQVQLEEIEKHKEFIVMHAREHAIPFNKDIAEFVFTMRDEMFAFFRNHLIRIYGEQRVQPYVTDLTLLTQGMMQVFCEMMLLHNKPSDLAESAAYMLQRIEHLLEGFERSGDKPIFESYYNHSMCLSYATEPADPKQQLLQELHTLAKGAANTADDEHLRITLDVLIEELTADEPRQPIVEGMLYNLRNYEALAPTIEKVRNQFSSASNSSK</sequence>
<gene>
    <name evidence="4" type="ORF">FPZ44_17800</name>
</gene>
<evidence type="ECO:0000313" key="5">
    <source>
        <dbReference type="Proteomes" id="UP000318102"/>
    </source>
</evidence>
<dbReference type="PANTHER" id="PTHR43479:SF22">
    <property type="entry name" value="TRANSCRIPTIONAL REGULATOR, TETR FAMILY"/>
    <property type="match status" value="1"/>
</dbReference>
<dbReference type="InterPro" id="IPR001647">
    <property type="entry name" value="HTH_TetR"/>
</dbReference>
<dbReference type="Gene3D" id="1.10.10.60">
    <property type="entry name" value="Homeodomain-like"/>
    <property type="match status" value="1"/>
</dbReference>
<dbReference type="RefSeq" id="WP_144992289.1">
    <property type="nucleotide sequence ID" value="NZ_VNJK01000002.1"/>
</dbReference>
<evidence type="ECO:0000313" key="4">
    <source>
        <dbReference type="EMBL" id="TVX89625.1"/>
    </source>
</evidence>